<protein>
    <submittedName>
        <fullName evidence="2">Uncharacterized protein</fullName>
    </submittedName>
</protein>
<sequence>MKKEKIKIFIIISVIVAILATIGVIGFFQYRKITLEKYNTDIREQLTNLSHLENEVYFNPDYKKDISDIESESKIAFENKQLSKLSEVRNQATDLYDKISAEIDKYNKYYTLLTETVENSNNLKKNYFSKTYDTSKLDTTKDKAEKAISESEYTQYEELYNTLSEQNTILETNIQKSLSEIYNKVTDEENFDFPFAVKEAEIPAQLSFKPLVKQTESYPTWVTSRDSEVLNEPPVACLFIGGSSAEYNYTIKQIPTKEIAVQDENRELQKVLVNTQITFKVLEKFSWENKVSLNERPAYFFKDKKDQIYLALKDYEGGEYYILYLPGQ</sequence>
<evidence type="ECO:0000313" key="2">
    <source>
        <dbReference type="EMBL" id="MCC2210742.1"/>
    </source>
</evidence>
<accession>A0AAE3J9M4</accession>
<dbReference type="EMBL" id="JAJEQM010000010">
    <property type="protein sequence ID" value="MCC2210742.1"/>
    <property type="molecule type" value="Genomic_DNA"/>
</dbReference>
<reference evidence="2 3" key="1">
    <citation type="submission" date="2021-10" db="EMBL/GenBank/DDBJ databases">
        <title>Anaerobic single-cell dispensing facilitates the cultivation of human gut bacteria.</title>
        <authorList>
            <person name="Afrizal A."/>
        </authorList>
    </citation>
    <scope>NUCLEOTIDE SEQUENCE [LARGE SCALE GENOMIC DNA]</scope>
    <source>
        <strain evidence="2 3">CLA-AA-H232</strain>
    </source>
</reference>
<dbReference type="AlphaFoldDB" id="A0AAE3J9M4"/>
<gene>
    <name evidence="2" type="ORF">LKE05_08065</name>
</gene>
<dbReference type="RefSeq" id="WP_308456487.1">
    <property type="nucleotide sequence ID" value="NZ_JAJEQM010000010.1"/>
</dbReference>
<evidence type="ECO:0000256" key="1">
    <source>
        <dbReference type="SAM" id="Phobius"/>
    </source>
</evidence>
<organism evidence="2 3">
    <name type="scientific">Hominilimicola fabiformis</name>
    <dbReference type="NCBI Taxonomy" id="2885356"/>
    <lineage>
        <taxon>Bacteria</taxon>
        <taxon>Bacillati</taxon>
        <taxon>Bacillota</taxon>
        <taxon>Clostridia</taxon>
        <taxon>Eubacteriales</taxon>
        <taxon>Oscillospiraceae</taxon>
        <taxon>Hominilimicola</taxon>
    </lineage>
</organism>
<evidence type="ECO:0000313" key="3">
    <source>
        <dbReference type="Proteomes" id="UP001198242"/>
    </source>
</evidence>
<name>A0AAE3J9M4_9FIRM</name>
<keyword evidence="3" id="KW-1185">Reference proteome</keyword>
<keyword evidence="1" id="KW-0472">Membrane</keyword>
<feature type="transmembrane region" description="Helical" evidence="1">
    <location>
        <begin position="6"/>
        <end position="28"/>
    </location>
</feature>
<comment type="caution">
    <text evidence="2">The sequence shown here is derived from an EMBL/GenBank/DDBJ whole genome shotgun (WGS) entry which is preliminary data.</text>
</comment>
<keyword evidence="1" id="KW-0812">Transmembrane</keyword>
<proteinExistence type="predicted"/>
<dbReference type="Proteomes" id="UP001198242">
    <property type="component" value="Unassembled WGS sequence"/>
</dbReference>
<keyword evidence="1" id="KW-1133">Transmembrane helix</keyword>